<dbReference type="AlphaFoldDB" id="A0AAN4CJ44"/>
<dbReference type="EMBL" id="ABMCAI010000058">
    <property type="protein sequence ID" value="ELB7040463.1"/>
    <property type="molecule type" value="Genomic_DNA"/>
</dbReference>
<dbReference type="Proteomes" id="UP001257645">
    <property type="component" value="Unassembled WGS sequence"/>
</dbReference>
<accession>A0AAN4CJ44</accession>
<reference evidence="1" key="1">
    <citation type="submission" date="2023-06" db="EMBL/GenBank/DDBJ databases">
        <authorList>
            <consortium name="PulseNet: The National Subtyping Network for Foodborne Disease Surveillance"/>
        </authorList>
    </citation>
    <scope>NUCLEOTIDE SEQUENCE</scope>
    <source>
        <strain evidence="1">PNUSAE150395</strain>
    </source>
</reference>
<feature type="non-terminal residue" evidence="1">
    <location>
        <position position="79"/>
    </location>
</feature>
<proteinExistence type="predicted"/>
<evidence type="ECO:0008006" key="3">
    <source>
        <dbReference type="Google" id="ProtNLM"/>
    </source>
</evidence>
<comment type="caution">
    <text evidence="1">The sequence shown here is derived from an EMBL/GenBank/DDBJ whole genome shotgun (WGS) entry which is preliminary data.</text>
</comment>
<protein>
    <recommendedName>
        <fullName evidence="3">Bacteriophage protein</fullName>
    </recommendedName>
</protein>
<organism evidence="1 2">
    <name type="scientific">Shigella dysenteriae</name>
    <dbReference type="NCBI Taxonomy" id="622"/>
    <lineage>
        <taxon>Bacteria</taxon>
        <taxon>Pseudomonadati</taxon>
        <taxon>Pseudomonadota</taxon>
        <taxon>Gammaproteobacteria</taxon>
        <taxon>Enterobacterales</taxon>
        <taxon>Enterobacteriaceae</taxon>
        <taxon>Shigella</taxon>
    </lineage>
</organism>
<name>A0AAN4CJ44_SHIDY</name>
<sequence length="79" mass="9125">MSKNWMRHFELLLVDDKGDGIKISELKVTFNIQKMPATIFNGFVGNFKVYNLSPTTQNRIMQKEFSRIQVIAGYKGQPD</sequence>
<evidence type="ECO:0000313" key="1">
    <source>
        <dbReference type="EMBL" id="ELB7040463.1"/>
    </source>
</evidence>
<evidence type="ECO:0000313" key="2">
    <source>
        <dbReference type="Proteomes" id="UP001257645"/>
    </source>
</evidence>
<gene>
    <name evidence="1" type="ORF">RH555_003720</name>
</gene>